<organism evidence="1">
    <name type="scientific">marine sediment metagenome</name>
    <dbReference type="NCBI Taxonomy" id="412755"/>
    <lineage>
        <taxon>unclassified sequences</taxon>
        <taxon>metagenomes</taxon>
        <taxon>ecological metagenomes</taxon>
    </lineage>
</organism>
<comment type="caution">
    <text evidence="1">The sequence shown here is derived from an EMBL/GenBank/DDBJ whole genome shotgun (WGS) entry which is preliminary data.</text>
</comment>
<proteinExistence type="predicted"/>
<sequence length="543" mass="57098">MKKKLIIILVVLILATVLYAADVKWSAMPANTTIAVDDVFLLIDTGTGDSEKITALNVFDMIDTFAELQAITADLTLVNEEAVWTFDDIITFSTNIAFSDAATIDQSANNYIDFAENADTILFYYNATDLGIIWSDGALNLQNAEDGVNAIVNIIGKDAGEYGILRILSDGDDKYIELYNDDTDAVLTNSAGNIILNAAGLGIVIGDNGDEDYTITFDGDTSNGILNYDEDNADFEFDQDVITTGVFYAPAFDAPGAEDMDYGSADITDHTFTTDDSTFIIDGGITVSTGDNITLGVVQWNSADEIDGTKIKDADYGDVDVSAGGAWTLDTDSVGDNEIDYTAVTGADLTLTDAGAITSTGTITATVGFDIVGAADADYGSLDVTDHTFITDGTGDSEIVLPNDSIGNNELDWASMTDLTTDGALDADVVDEAHIADNGIDSEHYNDGSIDAIHLAADVIDETKIADNGIDSEHYNDGSIDLVHIAAAAYAVDIVTTAPVTGATDNIMVGADADVTIALDFTAAWDFGGAASTELVNDAAPTT</sequence>
<feature type="non-terminal residue" evidence="1">
    <location>
        <position position="543"/>
    </location>
</feature>
<reference evidence="1" key="1">
    <citation type="journal article" date="2015" name="Nature">
        <title>Complex archaea that bridge the gap between prokaryotes and eukaryotes.</title>
        <authorList>
            <person name="Spang A."/>
            <person name="Saw J.H."/>
            <person name="Jorgensen S.L."/>
            <person name="Zaremba-Niedzwiedzka K."/>
            <person name="Martijn J."/>
            <person name="Lind A.E."/>
            <person name="van Eijk R."/>
            <person name="Schleper C."/>
            <person name="Guy L."/>
            <person name="Ettema T.J."/>
        </authorList>
    </citation>
    <scope>NUCLEOTIDE SEQUENCE</scope>
</reference>
<name>A0A0F9IQD8_9ZZZZ</name>
<accession>A0A0F9IQD8</accession>
<dbReference type="AlphaFoldDB" id="A0A0F9IQD8"/>
<evidence type="ECO:0000313" key="1">
    <source>
        <dbReference type="EMBL" id="KKM22104.1"/>
    </source>
</evidence>
<dbReference type="EMBL" id="LAZR01013406">
    <property type="protein sequence ID" value="KKM22104.1"/>
    <property type="molecule type" value="Genomic_DNA"/>
</dbReference>
<gene>
    <name evidence="1" type="ORF">LCGC14_1628790</name>
</gene>
<protein>
    <submittedName>
        <fullName evidence="1">Uncharacterized protein</fullName>
    </submittedName>
</protein>